<reference evidence="10" key="1">
    <citation type="journal article" date="2021" name="PeerJ">
        <title>Extensive microbial diversity within the chicken gut microbiome revealed by metagenomics and culture.</title>
        <authorList>
            <person name="Gilroy R."/>
            <person name="Ravi A."/>
            <person name="Getino M."/>
            <person name="Pursley I."/>
            <person name="Horton D.L."/>
            <person name="Alikhan N.F."/>
            <person name="Baker D."/>
            <person name="Gharbi K."/>
            <person name="Hall N."/>
            <person name="Watson M."/>
            <person name="Adriaenssens E.M."/>
            <person name="Foster-Nyarko E."/>
            <person name="Jarju S."/>
            <person name="Secka A."/>
            <person name="Antonio M."/>
            <person name="Oren A."/>
            <person name="Chaudhuri R.R."/>
            <person name="La Ragione R."/>
            <person name="Hildebrand F."/>
            <person name="Pallen M.J."/>
        </authorList>
    </citation>
    <scope>NUCLEOTIDE SEQUENCE</scope>
    <source>
        <strain evidence="10">ChiW4-1371</strain>
    </source>
</reference>
<dbReference type="GO" id="GO:0015744">
    <property type="term" value="P:succinate transport"/>
    <property type="evidence" value="ECO:0007669"/>
    <property type="project" value="TreeGrafter"/>
</dbReference>
<dbReference type="AlphaFoldDB" id="A0A9D2GV57"/>
<evidence type="ECO:0000256" key="4">
    <source>
        <dbReference type="ARBA" id="ARBA00022692"/>
    </source>
</evidence>
<evidence type="ECO:0000256" key="7">
    <source>
        <dbReference type="ARBA" id="ARBA00034125"/>
    </source>
</evidence>
<dbReference type="GO" id="GO:0005886">
    <property type="term" value="C:plasma membrane"/>
    <property type="evidence" value="ECO:0007669"/>
    <property type="project" value="UniProtKB-SubCell"/>
</dbReference>
<keyword evidence="5 8" id="KW-1133">Transmembrane helix</keyword>
<feature type="transmembrane region" description="Helical" evidence="8">
    <location>
        <begin position="131"/>
        <end position="153"/>
    </location>
</feature>
<dbReference type="PANTHER" id="PTHR34390:SF1">
    <property type="entry name" value="SUCCINATE TRANSPORTER SUBUNIT YJJB-RELATED"/>
    <property type="match status" value="1"/>
</dbReference>
<feature type="transmembrane region" description="Helical" evidence="8">
    <location>
        <begin position="56"/>
        <end position="77"/>
    </location>
</feature>
<accession>A0A9D2GV57</accession>
<feature type="transmembrane region" description="Helical" evidence="8">
    <location>
        <begin position="89"/>
        <end position="111"/>
    </location>
</feature>
<evidence type="ECO:0000256" key="6">
    <source>
        <dbReference type="ARBA" id="ARBA00023136"/>
    </source>
</evidence>
<dbReference type="Proteomes" id="UP000824176">
    <property type="component" value="Unassembled WGS sequence"/>
</dbReference>
<proteinExistence type="inferred from homology"/>
<evidence type="ECO:0000313" key="10">
    <source>
        <dbReference type="EMBL" id="HIZ89754.1"/>
    </source>
</evidence>
<dbReference type="EMBL" id="DXAQ01000115">
    <property type="protein sequence ID" value="HIZ89754.1"/>
    <property type="molecule type" value="Genomic_DNA"/>
</dbReference>
<reference evidence="10" key="2">
    <citation type="submission" date="2021-04" db="EMBL/GenBank/DDBJ databases">
        <authorList>
            <person name="Gilroy R."/>
        </authorList>
    </citation>
    <scope>NUCLEOTIDE SEQUENCE</scope>
    <source>
        <strain evidence="10">ChiW4-1371</strain>
    </source>
</reference>
<evidence type="ECO:0000259" key="9">
    <source>
        <dbReference type="Pfam" id="PF12821"/>
    </source>
</evidence>
<keyword evidence="3" id="KW-0997">Cell inner membrane</keyword>
<keyword evidence="2" id="KW-1003">Cell membrane</keyword>
<dbReference type="Pfam" id="PF12821">
    <property type="entry name" value="ThrE_2"/>
    <property type="match status" value="1"/>
</dbReference>
<dbReference type="PANTHER" id="PTHR34390">
    <property type="entry name" value="UPF0442 PROTEIN YJJB-RELATED"/>
    <property type="match status" value="1"/>
</dbReference>
<evidence type="ECO:0000256" key="3">
    <source>
        <dbReference type="ARBA" id="ARBA00022519"/>
    </source>
</evidence>
<comment type="caution">
    <text evidence="10">The sequence shown here is derived from an EMBL/GenBank/DDBJ whole genome shotgun (WGS) entry which is preliminary data.</text>
</comment>
<keyword evidence="4 8" id="KW-0812">Transmembrane</keyword>
<dbReference type="InterPro" id="IPR050539">
    <property type="entry name" value="ThrE_Dicarb/AminoAcid_Exp"/>
</dbReference>
<organism evidence="10 11">
    <name type="scientific">Candidatus Mucispirillum faecigallinarum</name>
    <dbReference type="NCBI Taxonomy" id="2838699"/>
    <lineage>
        <taxon>Bacteria</taxon>
        <taxon>Pseudomonadati</taxon>
        <taxon>Deferribacterota</taxon>
        <taxon>Deferribacteres</taxon>
        <taxon>Deferribacterales</taxon>
        <taxon>Mucispirillaceae</taxon>
        <taxon>Mucispirillum</taxon>
    </lineage>
</organism>
<dbReference type="InterPro" id="IPR024528">
    <property type="entry name" value="ThrE_2"/>
</dbReference>
<comment type="subcellular location">
    <subcellularLocation>
        <location evidence="1">Cell membrane</location>
        <topology evidence="1">Multi-pass membrane protein</topology>
    </subcellularLocation>
</comment>
<protein>
    <submittedName>
        <fullName evidence="10">Threonine/serine exporter family protein</fullName>
    </submittedName>
</protein>
<gene>
    <name evidence="10" type="ORF">H9804_07395</name>
</gene>
<evidence type="ECO:0000256" key="8">
    <source>
        <dbReference type="SAM" id="Phobius"/>
    </source>
</evidence>
<feature type="domain" description="Threonine/Serine exporter ThrE" evidence="9">
    <location>
        <begin position="12"/>
        <end position="150"/>
    </location>
</feature>
<evidence type="ECO:0000256" key="1">
    <source>
        <dbReference type="ARBA" id="ARBA00004651"/>
    </source>
</evidence>
<name>A0A9D2GV57_9BACT</name>
<evidence type="ECO:0000256" key="2">
    <source>
        <dbReference type="ARBA" id="ARBA00022475"/>
    </source>
</evidence>
<comment type="similarity">
    <text evidence="7">Belongs to the ThrE exporter (TC 2.A.79) family.</text>
</comment>
<evidence type="ECO:0000256" key="5">
    <source>
        <dbReference type="ARBA" id="ARBA00022989"/>
    </source>
</evidence>
<feature type="transmembrane region" description="Helical" evidence="8">
    <location>
        <begin position="6"/>
        <end position="25"/>
    </location>
</feature>
<evidence type="ECO:0000313" key="11">
    <source>
        <dbReference type="Proteomes" id="UP000824176"/>
    </source>
</evidence>
<keyword evidence="6 8" id="KW-0472">Membrane</keyword>
<sequence length="166" mass="18185">MIEVILYSLNEALFAAIAAVGFALISDPPKRLIIFTAVLAAAGRGCRYFLINYYDIGISTATFIAALVIGFLGMYMANKLRCSMEVVSFPALLPMIPGLYAYETILSIVKYSQAVTITDKQEIIISIFDNGISTVSIITSLAVGVTIPLLIFYEKSFTMTRQKKES</sequence>